<keyword evidence="2" id="KW-1185">Reference proteome</keyword>
<protein>
    <submittedName>
        <fullName evidence="1">PBS lyase HEAT domain protein repeat-containing protein</fullName>
    </submittedName>
</protein>
<dbReference type="AlphaFoldDB" id="A1AL38"/>
<dbReference type="GO" id="GO:0016491">
    <property type="term" value="F:oxidoreductase activity"/>
    <property type="evidence" value="ECO:0007669"/>
    <property type="project" value="TreeGrafter"/>
</dbReference>
<dbReference type="eggNOG" id="COG1413">
    <property type="taxonomic scope" value="Bacteria"/>
</dbReference>
<dbReference type="RefSeq" id="WP_011734372.1">
    <property type="nucleotide sequence ID" value="NC_008609.1"/>
</dbReference>
<dbReference type="PANTHER" id="PTHR12697:SF5">
    <property type="entry name" value="DEOXYHYPUSINE HYDROXYLASE"/>
    <property type="match status" value="1"/>
</dbReference>
<dbReference type="OrthoDB" id="5396800at2"/>
<dbReference type="Pfam" id="PF13646">
    <property type="entry name" value="HEAT_2"/>
    <property type="match status" value="1"/>
</dbReference>
<dbReference type="InterPro" id="IPR004155">
    <property type="entry name" value="PBS_lyase_HEAT"/>
</dbReference>
<evidence type="ECO:0000313" key="1">
    <source>
        <dbReference type="EMBL" id="ABK98058.1"/>
    </source>
</evidence>
<dbReference type="GO" id="GO:0016829">
    <property type="term" value="F:lyase activity"/>
    <property type="evidence" value="ECO:0007669"/>
    <property type="project" value="UniProtKB-KW"/>
</dbReference>
<evidence type="ECO:0000313" key="2">
    <source>
        <dbReference type="Proteomes" id="UP000006732"/>
    </source>
</evidence>
<reference evidence="1 2" key="1">
    <citation type="submission" date="2006-10" db="EMBL/GenBank/DDBJ databases">
        <title>Complete sequence of chromosome of Pelobacter propionicus DSM 2379.</title>
        <authorList>
            <consortium name="US DOE Joint Genome Institute"/>
            <person name="Copeland A."/>
            <person name="Lucas S."/>
            <person name="Lapidus A."/>
            <person name="Barry K."/>
            <person name="Detter J.C."/>
            <person name="Glavina del Rio T."/>
            <person name="Hammon N."/>
            <person name="Israni S."/>
            <person name="Dalin E."/>
            <person name="Tice H."/>
            <person name="Pitluck S."/>
            <person name="Saunders E."/>
            <person name="Brettin T."/>
            <person name="Bruce D."/>
            <person name="Han C."/>
            <person name="Tapia R."/>
            <person name="Schmutz J."/>
            <person name="Larimer F."/>
            <person name="Land M."/>
            <person name="Hauser L."/>
            <person name="Kyrpides N."/>
            <person name="Kim E."/>
            <person name="Lovley D."/>
            <person name="Richardson P."/>
        </authorList>
    </citation>
    <scope>NUCLEOTIDE SEQUENCE [LARGE SCALE GENOMIC DNA]</scope>
    <source>
        <strain evidence="2">DSM 2379 / NBRC 103807 / OttBd1</strain>
    </source>
</reference>
<sequence length="197" mass="21031">MHETVLRRIQALRPLLRDTTPEVRDAAAGAIERLEGISSLDEILLSLKRGDMGTRIKAIYSLGKIGGERVIPALVYCTRRPEDDIRAVAVEVLGSLGNTATLPALLERLDDRSAAIQARAIAVLGNFSATPELHGRLRPFLDADDGSREAEAALALARLGDHSSAARIEALLASPHPSTRQAAATALSILPIDAPRP</sequence>
<dbReference type="EMBL" id="CP000482">
    <property type="protein sequence ID" value="ABK98058.1"/>
    <property type="molecule type" value="Genomic_DNA"/>
</dbReference>
<accession>A1AL38</accession>
<gene>
    <name evidence="1" type="ordered locus">Ppro_0425</name>
</gene>
<dbReference type="Gene3D" id="1.25.10.10">
    <property type="entry name" value="Leucine-rich Repeat Variant"/>
    <property type="match status" value="3"/>
</dbReference>
<organism evidence="1 2">
    <name type="scientific">Pelobacter propionicus (strain DSM 2379 / NBRC 103807 / OttBd1)</name>
    <dbReference type="NCBI Taxonomy" id="338966"/>
    <lineage>
        <taxon>Bacteria</taxon>
        <taxon>Pseudomonadati</taxon>
        <taxon>Thermodesulfobacteriota</taxon>
        <taxon>Desulfuromonadia</taxon>
        <taxon>Desulfuromonadales</taxon>
        <taxon>Desulfuromonadaceae</taxon>
        <taxon>Pelobacter</taxon>
    </lineage>
</organism>
<dbReference type="PANTHER" id="PTHR12697">
    <property type="entry name" value="PBS LYASE HEAT-LIKE PROTEIN"/>
    <property type="match status" value="1"/>
</dbReference>
<dbReference type="STRING" id="338966.Ppro_0425"/>
<dbReference type="HOGENOM" id="CLU_120411_0_0_7"/>
<dbReference type="KEGG" id="ppd:Ppro_0425"/>
<name>A1AL38_PELPD</name>
<dbReference type="InterPro" id="IPR016024">
    <property type="entry name" value="ARM-type_fold"/>
</dbReference>
<dbReference type="Proteomes" id="UP000006732">
    <property type="component" value="Chromosome"/>
</dbReference>
<dbReference type="SUPFAM" id="SSF48371">
    <property type="entry name" value="ARM repeat"/>
    <property type="match status" value="1"/>
</dbReference>
<dbReference type="InterPro" id="IPR011989">
    <property type="entry name" value="ARM-like"/>
</dbReference>
<dbReference type="SMART" id="SM00567">
    <property type="entry name" value="EZ_HEAT"/>
    <property type="match status" value="5"/>
</dbReference>
<keyword evidence="1" id="KW-0456">Lyase</keyword>
<proteinExistence type="predicted"/>